<feature type="compositionally biased region" description="Polar residues" evidence="6">
    <location>
        <begin position="129"/>
        <end position="138"/>
    </location>
</feature>
<keyword evidence="3 5" id="KW-0863">Zinc-finger</keyword>
<proteinExistence type="predicted"/>
<evidence type="ECO:0000259" key="7">
    <source>
        <dbReference type="PROSITE" id="PS50157"/>
    </source>
</evidence>
<dbReference type="PANTHER" id="PTHR24409">
    <property type="entry name" value="ZINC FINGER PROTEIN 142"/>
    <property type="match status" value="1"/>
</dbReference>
<feature type="compositionally biased region" description="Basic and acidic residues" evidence="6">
    <location>
        <begin position="49"/>
        <end position="60"/>
    </location>
</feature>
<name>A0A7E4W8C2_PANRE</name>
<accession>A0A7E4W8C2</accession>
<feature type="domain" description="C2H2-type" evidence="7">
    <location>
        <begin position="212"/>
        <end position="239"/>
    </location>
</feature>
<dbReference type="PROSITE" id="PS50157">
    <property type="entry name" value="ZINC_FINGER_C2H2_2"/>
    <property type="match status" value="3"/>
</dbReference>
<feature type="domain" description="C2H2-type" evidence="7">
    <location>
        <begin position="183"/>
        <end position="211"/>
    </location>
</feature>
<keyword evidence="1" id="KW-0479">Metal-binding</keyword>
<dbReference type="InterPro" id="IPR036236">
    <property type="entry name" value="Znf_C2H2_sf"/>
</dbReference>
<dbReference type="PROSITE" id="PS00028">
    <property type="entry name" value="ZINC_FINGER_C2H2_1"/>
    <property type="match status" value="2"/>
</dbReference>
<dbReference type="Gene3D" id="3.30.160.60">
    <property type="entry name" value="Classic Zinc Finger"/>
    <property type="match status" value="2"/>
</dbReference>
<dbReference type="AlphaFoldDB" id="A0A7E4W8C2"/>
<dbReference type="SUPFAM" id="SSF57667">
    <property type="entry name" value="beta-beta-alpha zinc fingers"/>
    <property type="match status" value="1"/>
</dbReference>
<protein>
    <submittedName>
        <fullName evidence="9">C2H2-type domain-containing protein</fullName>
    </submittedName>
</protein>
<reference evidence="8" key="1">
    <citation type="journal article" date="2013" name="Genetics">
        <title>The draft genome and transcriptome of Panagrellus redivivus are shaped by the harsh demands of a free-living lifestyle.</title>
        <authorList>
            <person name="Srinivasan J."/>
            <person name="Dillman A.R."/>
            <person name="Macchietto M.G."/>
            <person name="Heikkinen L."/>
            <person name="Lakso M."/>
            <person name="Fracchia K.M."/>
            <person name="Antoshechkin I."/>
            <person name="Mortazavi A."/>
            <person name="Wong G."/>
            <person name="Sternberg P.W."/>
        </authorList>
    </citation>
    <scope>NUCLEOTIDE SEQUENCE [LARGE SCALE GENOMIC DNA]</scope>
    <source>
        <strain evidence="8">MT8872</strain>
    </source>
</reference>
<organism evidence="8 9">
    <name type="scientific">Panagrellus redivivus</name>
    <name type="common">Microworm</name>
    <dbReference type="NCBI Taxonomy" id="6233"/>
    <lineage>
        <taxon>Eukaryota</taxon>
        <taxon>Metazoa</taxon>
        <taxon>Ecdysozoa</taxon>
        <taxon>Nematoda</taxon>
        <taxon>Chromadorea</taxon>
        <taxon>Rhabditida</taxon>
        <taxon>Tylenchina</taxon>
        <taxon>Panagrolaimomorpha</taxon>
        <taxon>Panagrolaimoidea</taxon>
        <taxon>Panagrolaimidae</taxon>
        <taxon>Panagrellus</taxon>
    </lineage>
</organism>
<evidence type="ECO:0000256" key="1">
    <source>
        <dbReference type="ARBA" id="ARBA00022723"/>
    </source>
</evidence>
<evidence type="ECO:0000256" key="3">
    <source>
        <dbReference type="ARBA" id="ARBA00022771"/>
    </source>
</evidence>
<evidence type="ECO:0000313" key="9">
    <source>
        <dbReference type="WBParaSite" id="Pan_g8263.t1"/>
    </source>
</evidence>
<evidence type="ECO:0000256" key="2">
    <source>
        <dbReference type="ARBA" id="ARBA00022737"/>
    </source>
</evidence>
<evidence type="ECO:0000313" key="8">
    <source>
        <dbReference type="Proteomes" id="UP000492821"/>
    </source>
</evidence>
<sequence>MNSYHSGETESIIGSPRLEFSNLNTFNMHDYNPDLNSVKAETEVRLTLDVPKDEDEKSGSESEEEIVGDETQPKQEPLPILNAPPSFYEYNYYLQQANHMAATMPLSFPMPVPPPIQQFGENFQNAINQQTSNESTPPNWAATSPPSDTSSEEASETPPPSFTDADLTPENIEAATKFLAGKRACPVCKKEFKVSHGLRGHYTRVHMRQKRFTCPVCQLGFWSNSDLERHMPRHTGQRFTCDTCDRTYTSKQRLTEHFRNPSPCWLDPVFLKHVTESADAQRFL</sequence>
<dbReference type="Pfam" id="PF12874">
    <property type="entry name" value="zf-met"/>
    <property type="match status" value="1"/>
</dbReference>
<feature type="domain" description="C2H2-type" evidence="7">
    <location>
        <begin position="239"/>
        <end position="259"/>
    </location>
</feature>
<dbReference type="SMART" id="SM00355">
    <property type="entry name" value="ZnF_C2H2"/>
    <property type="match status" value="3"/>
</dbReference>
<dbReference type="GO" id="GO:0000977">
    <property type="term" value="F:RNA polymerase II transcription regulatory region sequence-specific DNA binding"/>
    <property type="evidence" value="ECO:0007669"/>
    <property type="project" value="TreeGrafter"/>
</dbReference>
<evidence type="ECO:0000256" key="6">
    <source>
        <dbReference type="SAM" id="MobiDB-lite"/>
    </source>
</evidence>
<dbReference type="GO" id="GO:0000981">
    <property type="term" value="F:DNA-binding transcription factor activity, RNA polymerase II-specific"/>
    <property type="evidence" value="ECO:0007669"/>
    <property type="project" value="TreeGrafter"/>
</dbReference>
<keyword evidence="4" id="KW-0862">Zinc</keyword>
<reference evidence="9" key="2">
    <citation type="submission" date="2020-10" db="UniProtKB">
        <authorList>
            <consortium name="WormBaseParasite"/>
        </authorList>
    </citation>
    <scope>IDENTIFICATION</scope>
</reference>
<evidence type="ECO:0000256" key="4">
    <source>
        <dbReference type="ARBA" id="ARBA00022833"/>
    </source>
</evidence>
<dbReference type="Pfam" id="PF13912">
    <property type="entry name" value="zf-C2H2_6"/>
    <property type="match status" value="1"/>
</dbReference>
<dbReference type="GO" id="GO:0008270">
    <property type="term" value="F:zinc ion binding"/>
    <property type="evidence" value="ECO:0007669"/>
    <property type="project" value="UniProtKB-KW"/>
</dbReference>
<evidence type="ECO:0000256" key="5">
    <source>
        <dbReference type="PROSITE-ProRule" id="PRU00042"/>
    </source>
</evidence>
<keyword evidence="2" id="KW-0677">Repeat</keyword>
<feature type="region of interest" description="Disordered" evidence="6">
    <location>
        <begin position="129"/>
        <end position="167"/>
    </location>
</feature>
<dbReference type="InterPro" id="IPR013087">
    <property type="entry name" value="Znf_C2H2_type"/>
</dbReference>
<dbReference type="WBParaSite" id="Pan_g8263.t1">
    <property type="protein sequence ID" value="Pan_g8263.t1"/>
    <property type="gene ID" value="Pan_g8263"/>
</dbReference>
<dbReference type="Proteomes" id="UP000492821">
    <property type="component" value="Unassembled WGS sequence"/>
</dbReference>
<dbReference type="PANTHER" id="PTHR24409:SF295">
    <property type="entry name" value="AZ2-RELATED"/>
    <property type="match status" value="1"/>
</dbReference>
<dbReference type="GO" id="GO:0005634">
    <property type="term" value="C:nucleus"/>
    <property type="evidence" value="ECO:0007669"/>
    <property type="project" value="TreeGrafter"/>
</dbReference>
<keyword evidence="8" id="KW-1185">Reference proteome</keyword>
<feature type="region of interest" description="Disordered" evidence="6">
    <location>
        <begin position="49"/>
        <end position="80"/>
    </location>
</feature>